<name>A0A222FGL1_9GAMM</name>
<dbReference type="InterPro" id="IPR036794">
    <property type="entry name" value="ATP_F1_dsu/esu_C_sf"/>
</dbReference>
<evidence type="ECO:0000256" key="8">
    <source>
        <dbReference type="ARBA" id="ARBA00022781"/>
    </source>
</evidence>
<dbReference type="GO" id="GO:0046933">
    <property type="term" value="F:proton-transporting ATP synthase activity, rotational mechanism"/>
    <property type="evidence" value="ECO:0007669"/>
    <property type="project" value="UniProtKB-UniRule"/>
</dbReference>
<evidence type="ECO:0000256" key="3">
    <source>
        <dbReference type="ARBA" id="ARBA00005712"/>
    </source>
</evidence>
<dbReference type="NCBIfam" id="NF001847">
    <property type="entry name" value="PRK00571.1-4"/>
    <property type="match status" value="1"/>
</dbReference>
<evidence type="ECO:0000256" key="2">
    <source>
        <dbReference type="ARBA" id="ARBA00004202"/>
    </source>
</evidence>
<feature type="domain" description="ATP synthase F1 complex delta/epsilon subunit N-terminal" evidence="18">
    <location>
        <begin position="6"/>
        <end position="84"/>
    </location>
</feature>
<reference evidence="19 20" key="1">
    <citation type="submission" date="2017-07" db="EMBL/GenBank/DDBJ databases">
        <title>Annotated genome sequence of Bacterioplanes sanyensis isolated from Red Sea.</title>
        <authorList>
            <person name="Rehman Z.U."/>
        </authorList>
    </citation>
    <scope>NUCLEOTIDE SEQUENCE [LARGE SCALE GENOMIC DNA]</scope>
    <source>
        <strain evidence="19 20">NV9</strain>
    </source>
</reference>
<evidence type="ECO:0000256" key="1">
    <source>
        <dbReference type="ARBA" id="ARBA00003543"/>
    </source>
</evidence>
<evidence type="ECO:0000259" key="18">
    <source>
        <dbReference type="Pfam" id="PF02823"/>
    </source>
</evidence>
<dbReference type="FunFam" id="2.60.15.10:FF:000001">
    <property type="entry name" value="ATP synthase epsilon chain"/>
    <property type="match status" value="1"/>
</dbReference>
<dbReference type="Proteomes" id="UP000202440">
    <property type="component" value="Chromosome"/>
</dbReference>
<comment type="subunit">
    <text evidence="4 15 16">F-type ATPases have 2 components, CF(1) - the catalytic core - and CF(0) - the membrane proton channel. CF(1) has five subunits: alpha(3), beta(3), gamma(1), delta(1), epsilon(1). CF(0) has three main subunits: a, b and c.</text>
</comment>
<dbReference type="Pfam" id="PF02823">
    <property type="entry name" value="ATP-synt_DE_N"/>
    <property type="match status" value="1"/>
</dbReference>
<dbReference type="AlphaFoldDB" id="A0A222FGL1"/>
<dbReference type="GO" id="GO:0005886">
    <property type="term" value="C:plasma membrane"/>
    <property type="evidence" value="ECO:0007669"/>
    <property type="project" value="UniProtKB-SubCell"/>
</dbReference>
<evidence type="ECO:0000256" key="13">
    <source>
        <dbReference type="ARBA" id="ARBA00030215"/>
    </source>
</evidence>
<evidence type="ECO:0000259" key="17">
    <source>
        <dbReference type="Pfam" id="PF00401"/>
    </source>
</evidence>
<dbReference type="InterPro" id="IPR001469">
    <property type="entry name" value="ATP_synth_F1_dsu/esu"/>
</dbReference>
<dbReference type="OrthoDB" id="9791445at2"/>
<protein>
    <recommendedName>
        <fullName evidence="5 15">ATP synthase epsilon chain</fullName>
    </recommendedName>
    <alternativeName>
        <fullName evidence="14 15">ATP synthase F1 sector epsilon subunit</fullName>
    </alternativeName>
    <alternativeName>
        <fullName evidence="13 15">F-ATPase epsilon subunit</fullName>
    </alternativeName>
</protein>
<proteinExistence type="inferred from homology"/>
<dbReference type="InterPro" id="IPR020547">
    <property type="entry name" value="ATP_synth_F1_esu_C"/>
</dbReference>
<dbReference type="CDD" id="cd12152">
    <property type="entry name" value="F1-ATPase_delta"/>
    <property type="match status" value="1"/>
</dbReference>
<keyword evidence="10 15" id="KW-0472">Membrane</keyword>
<dbReference type="GO" id="GO:0045259">
    <property type="term" value="C:proton-transporting ATP synthase complex"/>
    <property type="evidence" value="ECO:0007669"/>
    <property type="project" value="UniProtKB-KW"/>
</dbReference>
<evidence type="ECO:0000256" key="11">
    <source>
        <dbReference type="ARBA" id="ARBA00023196"/>
    </source>
</evidence>
<gene>
    <name evidence="15" type="primary">atpC</name>
    <name evidence="19" type="ORF">CHH28_03960</name>
</gene>
<comment type="subcellular location">
    <subcellularLocation>
        <location evidence="2 15">Cell membrane</location>
        <topology evidence="2 15">Peripheral membrane protein</topology>
    </subcellularLocation>
</comment>
<accession>A0A222FGL1</accession>
<keyword evidence="9 15" id="KW-0406">Ion transport</keyword>
<dbReference type="PANTHER" id="PTHR13822">
    <property type="entry name" value="ATP SYNTHASE DELTA/EPSILON CHAIN"/>
    <property type="match status" value="1"/>
</dbReference>
<evidence type="ECO:0000256" key="14">
    <source>
        <dbReference type="ARBA" id="ARBA00031795"/>
    </source>
</evidence>
<dbReference type="PANTHER" id="PTHR13822:SF10">
    <property type="entry name" value="ATP SYNTHASE EPSILON CHAIN, CHLOROPLASTIC"/>
    <property type="match status" value="1"/>
</dbReference>
<evidence type="ECO:0000256" key="16">
    <source>
        <dbReference type="RuleBase" id="RU003656"/>
    </source>
</evidence>
<dbReference type="NCBIfam" id="TIGR01216">
    <property type="entry name" value="ATP_synt_epsi"/>
    <property type="match status" value="1"/>
</dbReference>
<evidence type="ECO:0000256" key="7">
    <source>
        <dbReference type="ARBA" id="ARBA00022475"/>
    </source>
</evidence>
<evidence type="ECO:0000256" key="4">
    <source>
        <dbReference type="ARBA" id="ARBA00011648"/>
    </source>
</evidence>
<evidence type="ECO:0000313" key="19">
    <source>
        <dbReference type="EMBL" id="ASP37880.1"/>
    </source>
</evidence>
<sequence length="142" mass="15198">MAMTVHCDIVSAEESLFAGLVERVVATGEMGELGIEPGHAPLLTPLKPGPIRIVKQGGGEEIVYLSGGYLEVQPHIVTVLADTAVRADNLDEAAALEAKKHAEQALENQGADFDYSRALTQLAEAAAQLRTIQQIREKLGKR</sequence>
<dbReference type="FunFam" id="1.20.5.440:FF:000001">
    <property type="entry name" value="ATP synthase epsilon chain"/>
    <property type="match status" value="1"/>
</dbReference>
<dbReference type="InterPro" id="IPR020546">
    <property type="entry name" value="ATP_synth_F1_dsu/esu_N"/>
</dbReference>
<evidence type="ECO:0000256" key="6">
    <source>
        <dbReference type="ARBA" id="ARBA00022448"/>
    </source>
</evidence>
<dbReference type="Gene3D" id="2.60.15.10">
    <property type="entry name" value="F0F1 ATP synthase delta/epsilon subunit, N-terminal"/>
    <property type="match status" value="1"/>
</dbReference>
<dbReference type="Pfam" id="PF00401">
    <property type="entry name" value="ATP-synt_DE"/>
    <property type="match status" value="1"/>
</dbReference>
<dbReference type="GO" id="GO:0005524">
    <property type="term" value="F:ATP binding"/>
    <property type="evidence" value="ECO:0007669"/>
    <property type="project" value="UniProtKB-UniRule"/>
</dbReference>
<dbReference type="InterPro" id="IPR036771">
    <property type="entry name" value="ATPsynth_dsu/esu_N"/>
</dbReference>
<dbReference type="HAMAP" id="MF_00530">
    <property type="entry name" value="ATP_synth_epsil_bac"/>
    <property type="match status" value="1"/>
</dbReference>
<evidence type="ECO:0000256" key="15">
    <source>
        <dbReference type="HAMAP-Rule" id="MF_00530"/>
    </source>
</evidence>
<comment type="function">
    <text evidence="1 15">Produces ATP from ADP in the presence of a proton gradient across the membrane.</text>
</comment>
<keyword evidence="7 15" id="KW-1003">Cell membrane</keyword>
<keyword evidence="12 15" id="KW-0066">ATP synthesis</keyword>
<comment type="similarity">
    <text evidence="3 15 16">Belongs to the ATPase epsilon chain family.</text>
</comment>
<evidence type="ECO:0000313" key="20">
    <source>
        <dbReference type="Proteomes" id="UP000202440"/>
    </source>
</evidence>
<dbReference type="SUPFAM" id="SSF51344">
    <property type="entry name" value="Epsilon subunit of F1F0-ATP synthase N-terminal domain"/>
    <property type="match status" value="1"/>
</dbReference>
<evidence type="ECO:0000256" key="10">
    <source>
        <dbReference type="ARBA" id="ARBA00023136"/>
    </source>
</evidence>
<feature type="domain" description="ATP synthase epsilon subunit C-terminal" evidence="17">
    <location>
        <begin position="88"/>
        <end position="133"/>
    </location>
</feature>
<keyword evidence="20" id="KW-1185">Reference proteome</keyword>
<organism evidence="19 20">
    <name type="scientific">Bacterioplanes sanyensis</name>
    <dbReference type="NCBI Taxonomy" id="1249553"/>
    <lineage>
        <taxon>Bacteria</taxon>
        <taxon>Pseudomonadati</taxon>
        <taxon>Pseudomonadota</taxon>
        <taxon>Gammaproteobacteria</taxon>
        <taxon>Oceanospirillales</taxon>
        <taxon>Oceanospirillaceae</taxon>
        <taxon>Bacterioplanes</taxon>
    </lineage>
</organism>
<dbReference type="KEGG" id="bsan:CHH28_03960"/>
<evidence type="ECO:0000256" key="5">
    <source>
        <dbReference type="ARBA" id="ARBA00014480"/>
    </source>
</evidence>
<dbReference type="SUPFAM" id="SSF46604">
    <property type="entry name" value="Epsilon subunit of F1F0-ATP synthase C-terminal domain"/>
    <property type="match status" value="1"/>
</dbReference>
<dbReference type="Gene3D" id="1.20.5.440">
    <property type="entry name" value="ATP synthase delta/epsilon subunit, C-terminal domain"/>
    <property type="match status" value="1"/>
</dbReference>
<evidence type="ECO:0000256" key="12">
    <source>
        <dbReference type="ARBA" id="ARBA00023310"/>
    </source>
</evidence>
<keyword evidence="8 15" id="KW-0375">Hydrogen ion transport</keyword>
<dbReference type="EMBL" id="CP022530">
    <property type="protein sequence ID" value="ASP37880.1"/>
    <property type="molecule type" value="Genomic_DNA"/>
</dbReference>
<keyword evidence="6 15" id="KW-0813">Transport</keyword>
<keyword evidence="11 15" id="KW-0139">CF(1)</keyword>
<evidence type="ECO:0000256" key="9">
    <source>
        <dbReference type="ARBA" id="ARBA00023065"/>
    </source>
</evidence>
<dbReference type="RefSeq" id="WP_094059089.1">
    <property type="nucleotide sequence ID" value="NZ_CP022530.1"/>
</dbReference>